<name>A0A0M2UQX3_9BACT</name>
<dbReference type="SUPFAM" id="SSF48695">
    <property type="entry name" value="Multiheme cytochromes"/>
    <property type="match status" value="1"/>
</dbReference>
<gene>
    <name evidence="3" type="ORF">BROFUL_03273</name>
</gene>
<keyword evidence="2" id="KW-0812">Transmembrane</keyword>
<dbReference type="InterPro" id="IPR036280">
    <property type="entry name" value="Multihaem_cyt_sf"/>
</dbReference>
<proteinExistence type="predicted"/>
<evidence type="ECO:0000256" key="2">
    <source>
        <dbReference type="SAM" id="Phobius"/>
    </source>
</evidence>
<evidence type="ECO:0000313" key="4">
    <source>
        <dbReference type="Proteomes" id="UP000034954"/>
    </source>
</evidence>
<dbReference type="EMBL" id="LAQJ01000299">
    <property type="protein sequence ID" value="KKO18050.1"/>
    <property type="molecule type" value="Genomic_DNA"/>
</dbReference>
<dbReference type="Gene3D" id="3.90.10.10">
    <property type="entry name" value="Cytochrome C3"/>
    <property type="match status" value="1"/>
</dbReference>
<comment type="caution">
    <text evidence="3">The sequence shown here is derived from an EMBL/GenBank/DDBJ whole genome shotgun (WGS) entry which is preliminary data.</text>
</comment>
<accession>A0A0M2UQX3</accession>
<keyword evidence="2" id="KW-0472">Membrane</keyword>
<protein>
    <submittedName>
        <fullName evidence="3">Formate dehydrogenase cytochrome b subunit</fullName>
    </submittedName>
</protein>
<evidence type="ECO:0000313" key="3">
    <source>
        <dbReference type="EMBL" id="KKO18050.1"/>
    </source>
</evidence>
<keyword evidence="4" id="KW-1185">Reference proteome</keyword>
<dbReference type="PANTHER" id="PTHR35038">
    <property type="entry name" value="DISSIMILATORY SULFITE REDUCTASE SIRA"/>
    <property type="match status" value="1"/>
</dbReference>
<keyword evidence="1" id="KW-0732">Signal</keyword>
<keyword evidence="2" id="KW-1133">Transmembrane helix</keyword>
<organism evidence="3 4">
    <name type="scientific">Candidatus Brocadia fulgida</name>
    <dbReference type="NCBI Taxonomy" id="380242"/>
    <lineage>
        <taxon>Bacteria</taxon>
        <taxon>Pseudomonadati</taxon>
        <taxon>Planctomycetota</taxon>
        <taxon>Candidatus Brocadiia</taxon>
        <taxon>Candidatus Brocadiales</taxon>
        <taxon>Candidatus Brocadiaceae</taxon>
        <taxon>Candidatus Brocadia</taxon>
    </lineage>
</organism>
<evidence type="ECO:0000256" key="1">
    <source>
        <dbReference type="ARBA" id="ARBA00022729"/>
    </source>
</evidence>
<dbReference type="AlphaFoldDB" id="A0A0M2UQX3"/>
<reference evidence="3 4" key="1">
    <citation type="journal article" date="2013" name="BMC Microbiol.">
        <title>Identification of the type II cytochrome c maturation pathway in anammox bacteria by comparative genomics.</title>
        <authorList>
            <person name="Ferousi C."/>
            <person name="Speth D.R."/>
            <person name="Reimann J."/>
            <person name="Op den Camp H.J."/>
            <person name="Allen J.W."/>
            <person name="Keltjens J.T."/>
            <person name="Jetten M.S."/>
        </authorList>
    </citation>
    <scope>NUCLEOTIDE SEQUENCE [LARGE SCALE GENOMIC DNA]</scope>
    <source>
        <strain evidence="3">RU1</strain>
    </source>
</reference>
<dbReference type="InterPro" id="IPR051829">
    <property type="entry name" value="Multiheme_Cytochr_ET"/>
</dbReference>
<sequence length="350" mass="38693">MVYKSEKSLRGEVLSSFKKIKLCVLVVVSVAIIGLSPAVLTAGDNGPCIECHTKPDKLKTVEKAKINPVTGEIKVVSMVVDEVTFKASAHGGEDFFCTDCHQDLDGADLTEGHKPNLKPVDCITFCHDDPADDYLQSNHVKLMKQNNKDVPTCKDCHAGLTYHYTSLGEKSPMDVPRGTDPLHRRLTIESCGECHQEYLDSYRNNAHGQVTALGHTDTDVPVCFDCHGKHKILNSTDPESKVGKEKILETCGNCHAGANASFVKHVEHPQIKNINYYKKLISAIKEARSNPENLKTILKNPQTILCAVFVMYVGILAFTFSSFGIHSLLSWFAVARDEYKGKGHTDEEQH</sequence>
<feature type="transmembrane region" description="Helical" evidence="2">
    <location>
        <begin position="309"/>
        <end position="334"/>
    </location>
</feature>
<dbReference type="Proteomes" id="UP000034954">
    <property type="component" value="Unassembled WGS sequence"/>
</dbReference>